<proteinExistence type="predicted"/>
<dbReference type="AlphaFoldDB" id="A0A0D2D5D5"/>
<accession>A0A0D2D5D5</accession>
<gene>
    <name evidence="2" type="ORF">PV07_02581</name>
</gene>
<dbReference type="HOGENOM" id="CLU_721678_0_0_1"/>
<dbReference type="GeneID" id="27341775"/>
<evidence type="ECO:0000313" key="3">
    <source>
        <dbReference type="Proteomes" id="UP000054466"/>
    </source>
</evidence>
<reference evidence="2 3" key="1">
    <citation type="submission" date="2015-01" db="EMBL/GenBank/DDBJ databases">
        <title>The Genome Sequence of Cladophialophora immunda CBS83496.</title>
        <authorList>
            <consortium name="The Broad Institute Genomics Platform"/>
            <person name="Cuomo C."/>
            <person name="de Hoog S."/>
            <person name="Gorbushina A."/>
            <person name="Stielow B."/>
            <person name="Teixiera M."/>
            <person name="Abouelleil A."/>
            <person name="Chapman S.B."/>
            <person name="Priest M."/>
            <person name="Young S.K."/>
            <person name="Wortman J."/>
            <person name="Nusbaum C."/>
            <person name="Birren B."/>
        </authorList>
    </citation>
    <scope>NUCLEOTIDE SEQUENCE [LARGE SCALE GENOMIC DNA]</scope>
    <source>
        <strain evidence="2 3">CBS 83496</strain>
    </source>
</reference>
<protein>
    <submittedName>
        <fullName evidence="2">Uncharacterized protein</fullName>
    </submittedName>
</protein>
<feature type="compositionally biased region" description="Polar residues" evidence="1">
    <location>
        <begin position="258"/>
        <end position="270"/>
    </location>
</feature>
<dbReference type="Proteomes" id="UP000054466">
    <property type="component" value="Unassembled WGS sequence"/>
</dbReference>
<dbReference type="VEuPathDB" id="FungiDB:PV07_02581"/>
<evidence type="ECO:0000256" key="1">
    <source>
        <dbReference type="SAM" id="MobiDB-lite"/>
    </source>
</evidence>
<dbReference type="STRING" id="569365.A0A0D2D5D5"/>
<feature type="compositionally biased region" description="Polar residues" evidence="1">
    <location>
        <begin position="150"/>
        <end position="160"/>
    </location>
</feature>
<feature type="compositionally biased region" description="Acidic residues" evidence="1">
    <location>
        <begin position="42"/>
        <end position="53"/>
    </location>
</feature>
<dbReference type="OrthoDB" id="4356615at2759"/>
<dbReference type="EMBL" id="KN847041">
    <property type="protein sequence ID" value="KIW30889.1"/>
    <property type="molecule type" value="Genomic_DNA"/>
</dbReference>
<keyword evidence="3" id="KW-1185">Reference proteome</keyword>
<feature type="region of interest" description="Disordered" evidence="1">
    <location>
        <begin position="1"/>
        <end position="274"/>
    </location>
</feature>
<name>A0A0D2D5D5_9EURO</name>
<feature type="compositionally biased region" description="Polar residues" evidence="1">
    <location>
        <begin position="77"/>
        <end position="109"/>
    </location>
</feature>
<evidence type="ECO:0000313" key="2">
    <source>
        <dbReference type="EMBL" id="KIW30889.1"/>
    </source>
</evidence>
<sequence length="384" mass="42036">MDEDENVDNATSPENNKQSRRERLKGALARTKSKFKKNTSDTNEERDLPDDVNEFLAAGRTSTSSGPRQGDSLPHPTRSNAITTLDQSSPASTRPSTSESFTNPFGTSRSPKKVPVPRIDVSNSQRWPRAQPIGTSEQDINDFLRPEYQGRSQSVSSFSNKPKRKGRGRGLSVTFIEAPPVIIGEGGDDAPTPPVEISKARQRARSASPMPSRAQSESRDHSRSPMNGAYDQRNTAPPPPPRQGHAPPDALRPRMLQRVQTGNFSGNTLGPSGLDKEFEMTLRLGPNAINSPVSPGGSPNTLELLAPKPVRVVHPPPPVLEEPAQSRVVKKEIPSTDLRKQFREGDALRMHLDKEAPEIVDRIAADVPVKRNTNPDGQDSSKWI</sequence>
<organism evidence="2 3">
    <name type="scientific">Cladophialophora immunda</name>
    <dbReference type="NCBI Taxonomy" id="569365"/>
    <lineage>
        <taxon>Eukaryota</taxon>
        <taxon>Fungi</taxon>
        <taxon>Dikarya</taxon>
        <taxon>Ascomycota</taxon>
        <taxon>Pezizomycotina</taxon>
        <taxon>Eurotiomycetes</taxon>
        <taxon>Chaetothyriomycetidae</taxon>
        <taxon>Chaetothyriales</taxon>
        <taxon>Herpotrichiellaceae</taxon>
        <taxon>Cladophialophora</taxon>
    </lineage>
</organism>
<dbReference type="RefSeq" id="XP_016251105.1">
    <property type="nucleotide sequence ID" value="XM_016389203.1"/>
</dbReference>